<comment type="caution">
    <text evidence="2">The sequence shown here is derived from an EMBL/GenBank/DDBJ whole genome shotgun (WGS) entry which is preliminary data.</text>
</comment>
<dbReference type="AlphaFoldDB" id="A0A1Q9D5Y3"/>
<feature type="region of interest" description="Disordered" evidence="1">
    <location>
        <begin position="1"/>
        <end position="41"/>
    </location>
</feature>
<reference evidence="2 3" key="1">
    <citation type="submission" date="2016-02" db="EMBL/GenBank/DDBJ databases">
        <title>Genome analysis of coral dinoflagellate symbionts highlights evolutionary adaptations to a symbiotic lifestyle.</title>
        <authorList>
            <person name="Aranda M."/>
            <person name="Li Y."/>
            <person name="Liew Y.J."/>
            <person name="Baumgarten S."/>
            <person name="Simakov O."/>
            <person name="Wilson M."/>
            <person name="Piel J."/>
            <person name="Ashoor H."/>
            <person name="Bougouffa S."/>
            <person name="Bajic V.B."/>
            <person name="Ryu T."/>
            <person name="Ravasi T."/>
            <person name="Bayer T."/>
            <person name="Micklem G."/>
            <person name="Kim H."/>
            <person name="Bhak J."/>
            <person name="Lajeunesse T.C."/>
            <person name="Voolstra C.R."/>
        </authorList>
    </citation>
    <scope>NUCLEOTIDE SEQUENCE [LARGE SCALE GENOMIC DNA]</scope>
    <source>
        <strain evidence="2 3">CCMP2467</strain>
    </source>
</reference>
<evidence type="ECO:0000313" key="3">
    <source>
        <dbReference type="Proteomes" id="UP000186817"/>
    </source>
</evidence>
<organism evidence="2 3">
    <name type="scientific">Symbiodinium microadriaticum</name>
    <name type="common">Dinoflagellate</name>
    <name type="synonym">Zooxanthella microadriatica</name>
    <dbReference type="NCBI Taxonomy" id="2951"/>
    <lineage>
        <taxon>Eukaryota</taxon>
        <taxon>Sar</taxon>
        <taxon>Alveolata</taxon>
        <taxon>Dinophyceae</taxon>
        <taxon>Suessiales</taxon>
        <taxon>Symbiodiniaceae</taxon>
        <taxon>Symbiodinium</taxon>
    </lineage>
</organism>
<sequence length="162" mass="17950">MGQRRLTKAWQRADGARGQQSVGEGRGCPAQSMEKKLGKEAVKARRYVGRAKAKEGGQRVQPSYKGGRAWQAEMRPRLTRAAKAKDGCVMAYNPLDAAGKVMSFDHTLDLGQPTVNTGWEIAKTRMWIGRWTRLHSTAEVHSDLAHAPAAPLERLRRVTTTI</sequence>
<keyword evidence="3" id="KW-1185">Reference proteome</keyword>
<accession>A0A1Q9D5Y3</accession>
<protein>
    <submittedName>
        <fullName evidence="2">Uncharacterized protein</fullName>
    </submittedName>
</protein>
<dbReference type="Proteomes" id="UP000186817">
    <property type="component" value="Unassembled WGS sequence"/>
</dbReference>
<name>A0A1Q9D5Y3_SYMMI</name>
<evidence type="ECO:0000313" key="2">
    <source>
        <dbReference type="EMBL" id="OLP90544.1"/>
    </source>
</evidence>
<evidence type="ECO:0000256" key="1">
    <source>
        <dbReference type="SAM" id="MobiDB-lite"/>
    </source>
</evidence>
<gene>
    <name evidence="2" type="ORF">AK812_SmicGene27904</name>
</gene>
<dbReference type="EMBL" id="LSRX01000706">
    <property type="protein sequence ID" value="OLP90544.1"/>
    <property type="molecule type" value="Genomic_DNA"/>
</dbReference>
<proteinExistence type="predicted"/>